<reference evidence="2 3" key="1">
    <citation type="submission" date="2020-04" db="EMBL/GenBank/DDBJ databases">
        <title>Perkinsus olseni comparative genomics.</title>
        <authorList>
            <person name="Bogema D.R."/>
        </authorList>
    </citation>
    <scope>NUCLEOTIDE SEQUENCE [LARGE SCALE GENOMIC DNA]</scope>
    <source>
        <strain evidence="2">ATCC PRA-179</strain>
    </source>
</reference>
<evidence type="ECO:0000313" key="3">
    <source>
        <dbReference type="Proteomes" id="UP000570595"/>
    </source>
</evidence>
<dbReference type="PROSITE" id="PS51767">
    <property type="entry name" value="PEPTIDASE_A1"/>
    <property type="match status" value="1"/>
</dbReference>
<protein>
    <recommendedName>
        <fullName evidence="1">Peptidase A1 domain-containing protein</fullName>
    </recommendedName>
</protein>
<evidence type="ECO:0000259" key="1">
    <source>
        <dbReference type="PROSITE" id="PS51767"/>
    </source>
</evidence>
<dbReference type="SUPFAM" id="SSF50630">
    <property type="entry name" value="Acid proteases"/>
    <property type="match status" value="1"/>
</dbReference>
<sequence length="410" mass="46256">MRIHAIPTSIGLSYPSVKAEPISLPLTRGYMPLTLDGQTLNFRVDSSSARTFAIYGPMYEDWHGKGSCDEIPSKCYFCPTNVSCDDIYTRERWKVTFADGDEFEYVQHNVTLSFGGKVVPDFELGLIVEFDNIYGRKTTMYGLLGLSGGRSNIPETFLEQLKRRQVISDFVYSIRAEEQGPSITGNLTLDDSRLTEDLAIPFCGHLNISRKKIVVPLSPLRLLDSQRSVSPQHNFKVFGRAEHGPRPGEIDSGASSIQISEEDFGTFVGAIETAMQRDNLHANHIIWADPKTQFNMIRAEAIPYLPTLGYVVGEPPHDMDIRIEPKHYIFGCDENICFLDINDDVLGDPTLGQPLFRAYDVKVDISRCRVYFSPHAEISKTFAKARPYQPHGRLRSLVRRLLKKRGTRLS</sequence>
<dbReference type="InterPro" id="IPR033121">
    <property type="entry name" value="PEPTIDASE_A1"/>
</dbReference>
<dbReference type="Proteomes" id="UP000570595">
    <property type="component" value="Unassembled WGS sequence"/>
</dbReference>
<dbReference type="InterPro" id="IPR021109">
    <property type="entry name" value="Peptidase_aspartic_dom_sf"/>
</dbReference>
<evidence type="ECO:0000313" key="2">
    <source>
        <dbReference type="EMBL" id="KAF4661416.1"/>
    </source>
</evidence>
<dbReference type="OrthoDB" id="416797at2759"/>
<dbReference type="AlphaFoldDB" id="A0A7J6LQK9"/>
<name>A0A7J6LQK9_PEROL</name>
<organism evidence="2 3">
    <name type="scientific">Perkinsus olseni</name>
    <name type="common">Perkinsus atlanticus</name>
    <dbReference type="NCBI Taxonomy" id="32597"/>
    <lineage>
        <taxon>Eukaryota</taxon>
        <taxon>Sar</taxon>
        <taxon>Alveolata</taxon>
        <taxon>Perkinsozoa</taxon>
        <taxon>Perkinsea</taxon>
        <taxon>Perkinsida</taxon>
        <taxon>Perkinsidae</taxon>
        <taxon>Perkinsus</taxon>
    </lineage>
</organism>
<proteinExistence type="predicted"/>
<accession>A0A7J6LQK9</accession>
<gene>
    <name evidence="2" type="ORF">FOZ61_003188</name>
</gene>
<dbReference type="Pfam" id="PF00026">
    <property type="entry name" value="Asp"/>
    <property type="match status" value="1"/>
</dbReference>
<feature type="domain" description="Peptidase A1" evidence="1">
    <location>
        <begin position="27"/>
        <end position="373"/>
    </location>
</feature>
<dbReference type="Gene3D" id="2.40.70.10">
    <property type="entry name" value="Acid Proteases"/>
    <property type="match status" value="2"/>
</dbReference>
<comment type="caution">
    <text evidence="2">The sequence shown here is derived from an EMBL/GenBank/DDBJ whole genome shotgun (WGS) entry which is preliminary data.</text>
</comment>
<dbReference type="EMBL" id="JABAHT010000199">
    <property type="protein sequence ID" value="KAF4661416.1"/>
    <property type="molecule type" value="Genomic_DNA"/>
</dbReference>